<gene>
    <name evidence="1" type="ORF">ALEPTO_LOCUS2705</name>
</gene>
<sequence length="88" mass="10043">MVSLSPIPVDFQENDEEFEDICVMNRIIDSVTEEVSKASQCWIDDSGEIRIGHKPNFHVKSPLITDEVEICLMEASRILPTDKKIHDD</sequence>
<dbReference type="OrthoDB" id="2359022at2759"/>
<dbReference type="AlphaFoldDB" id="A0A9N8WCV3"/>
<evidence type="ECO:0000313" key="1">
    <source>
        <dbReference type="EMBL" id="CAG8485364.1"/>
    </source>
</evidence>
<name>A0A9N8WCV3_9GLOM</name>
<reference evidence="1" key="1">
    <citation type="submission" date="2021-06" db="EMBL/GenBank/DDBJ databases">
        <authorList>
            <person name="Kallberg Y."/>
            <person name="Tangrot J."/>
            <person name="Rosling A."/>
        </authorList>
    </citation>
    <scope>NUCLEOTIDE SEQUENCE</scope>
    <source>
        <strain evidence="1">FL130A</strain>
    </source>
</reference>
<dbReference type="EMBL" id="CAJVPS010000421">
    <property type="protein sequence ID" value="CAG8485364.1"/>
    <property type="molecule type" value="Genomic_DNA"/>
</dbReference>
<evidence type="ECO:0000313" key="2">
    <source>
        <dbReference type="Proteomes" id="UP000789508"/>
    </source>
</evidence>
<accession>A0A9N8WCV3</accession>
<comment type="caution">
    <text evidence="1">The sequence shown here is derived from an EMBL/GenBank/DDBJ whole genome shotgun (WGS) entry which is preliminary data.</text>
</comment>
<keyword evidence="2" id="KW-1185">Reference proteome</keyword>
<proteinExistence type="predicted"/>
<protein>
    <submittedName>
        <fullName evidence="1">6720_t:CDS:1</fullName>
    </submittedName>
</protein>
<dbReference type="Proteomes" id="UP000789508">
    <property type="component" value="Unassembled WGS sequence"/>
</dbReference>
<organism evidence="1 2">
    <name type="scientific">Ambispora leptoticha</name>
    <dbReference type="NCBI Taxonomy" id="144679"/>
    <lineage>
        <taxon>Eukaryota</taxon>
        <taxon>Fungi</taxon>
        <taxon>Fungi incertae sedis</taxon>
        <taxon>Mucoromycota</taxon>
        <taxon>Glomeromycotina</taxon>
        <taxon>Glomeromycetes</taxon>
        <taxon>Archaeosporales</taxon>
        <taxon>Ambisporaceae</taxon>
        <taxon>Ambispora</taxon>
    </lineage>
</organism>